<feature type="transmembrane region" description="Helical" evidence="8">
    <location>
        <begin position="559"/>
        <end position="581"/>
    </location>
</feature>
<gene>
    <name evidence="11" type="ORF">DERYTH_LOCUS12446</name>
</gene>
<sequence>MSETAQAPTSKEEHLGITVPEETPSESSTARPNIIQSLLRRVLPSSERKKEIISIYDDEWVEQDIIRIVVEPHRVLHLLSEDDRNIYEEMKKWVEDNPNEGLSECIEEFGTRPLGDALAKVLYNFPFPDFILTFNDSDLRVDHKKDQKVRDIRNQKRRNFHRLLLKSGLVIEQEQDAASQNVYIKLFAPFEKLCEQAEVIKLRMRLDTSSMQELKELDELIPQTQRHVAIIMRYFTHPINLKKQSAIFKTEKIRQFRGAEEFRSRSDIIMNFFSMSRRNLMVYRIIVIANQIQKKVNQVLVKRQIKSLSIQNLVLNKVYLSYFPLHDGHYKHDDTIHVERLVAESFYGEPTYKSIDDDRKPILESVSDKDDGERSISDRKHVVDLNKRAWLFDNWVRSFNRQPLEEIRKYYGEKVALYFAWLGSYTTWLTISSIAGIIVVINGTIQGLKTHAFKGALKGDVSGISIIWDNSLTAPFALFMSVWSVLFLQFWKRTNASIQYDWDITEFEKEELPRPEFYGTELRKSPITMKNEIHFPFHQRLQKLIVSGMVVFVSLWNEVGIWTSVLAACVNLITILILNMYAGEIVKQTNIGCDYQNCMIELTIQLAIILVGRQIIGQFQEILIPWISGKINRTVILSEIETLREKYRRSGRKNTEVPQWVHDDRLSRSLGTIIEYEEMVIQFGFISLFGPAFPLAPLFAWLNNITEIRSDAFKYIVETQRPVGFLTQDIGMWETILNIIAFMAVLTNAIIIAFHSTWMKLYLQKIITNPDNEFELLVARLTFIMIFEHAFFLIQLFIAYIIPDIPRTVRLATEREKYLVKLTMEDTLPALDEFLSTNDETDTSLFDPNGELKLPKYTIDEGIIARSRSGFKYGIGGIISDTGKAVGGAVSNVEEIAGGVISDVGAAVGSMIGTTDNAEKDQKEKK</sequence>
<proteinExistence type="predicted"/>
<dbReference type="InterPro" id="IPR032394">
    <property type="entry name" value="Anoct_dimer"/>
</dbReference>
<reference evidence="11" key="1">
    <citation type="submission" date="2021-06" db="EMBL/GenBank/DDBJ databases">
        <authorList>
            <person name="Kallberg Y."/>
            <person name="Tangrot J."/>
            <person name="Rosling A."/>
        </authorList>
    </citation>
    <scope>NUCLEOTIDE SEQUENCE</scope>
    <source>
        <strain evidence="11">MA453B</strain>
    </source>
</reference>
<dbReference type="PANTHER" id="PTHR12308">
    <property type="entry name" value="ANOCTAMIN"/>
    <property type="match status" value="1"/>
</dbReference>
<keyword evidence="3 8" id="KW-0812">Transmembrane</keyword>
<evidence type="ECO:0000256" key="3">
    <source>
        <dbReference type="ARBA" id="ARBA00022692"/>
    </source>
</evidence>
<feature type="transmembrane region" description="Helical" evidence="8">
    <location>
        <begin position="418"/>
        <end position="445"/>
    </location>
</feature>
<feature type="domain" description="Anoctamin transmembrane" evidence="9">
    <location>
        <begin position="407"/>
        <end position="581"/>
    </location>
</feature>
<evidence type="ECO:0000256" key="7">
    <source>
        <dbReference type="SAM" id="MobiDB-lite"/>
    </source>
</evidence>
<keyword evidence="6" id="KW-0325">Glycoprotein</keyword>
<dbReference type="Pfam" id="PF16178">
    <property type="entry name" value="Anoct_dimer"/>
    <property type="match status" value="1"/>
</dbReference>
<dbReference type="Pfam" id="PF04547">
    <property type="entry name" value="Anoctamin"/>
    <property type="match status" value="2"/>
</dbReference>
<evidence type="ECO:0000256" key="1">
    <source>
        <dbReference type="ARBA" id="ARBA00004651"/>
    </source>
</evidence>
<evidence type="ECO:0000256" key="4">
    <source>
        <dbReference type="ARBA" id="ARBA00022989"/>
    </source>
</evidence>
<keyword evidence="5 8" id="KW-0472">Membrane</keyword>
<feature type="region of interest" description="Disordered" evidence="7">
    <location>
        <begin position="1"/>
        <end position="31"/>
    </location>
</feature>
<dbReference type="GO" id="GO:0005886">
    <property type="term" value="C:plasma membrane"/>
    <property type="evidence" value="ECO:0007669"/>
    <property type="project" value="UniProtKB-SubCell"/>
</dbReference>
<dbReference type="PANTHER" id="PTHR12308:SF73">
    <property type="entry name" value="ANOCTAMIN"/>
    <property type="match status" value="1"/>
</dbReference>
<dbReference type="AlphaFoldDB" id="A0A9N9HMA1"/>
<feature type="transmembrane region" description="Helical" evidence="8">
    <location>
        <begin position="736"/>
        <end position="758"/>
    </location>
</feature>
<dbReference type="EMBL" id="CAJVPY010008143">
    <property type="protein sequence ID" value="CAG8692067.1"/>
    <property type="molecule type" value="Genomic_DNA"/>
</dbReference>
<organism evidence="11 12">
    <name type="scientific">Dentiscutata erythropus</name>
    <dbReference type="NCBI Taxonomy" id="1348616"/>
    <lineage>
        <taxon>Eukaryota</taxon>
        <taxon>Fungi</taxon>
        <taxon>Fungi incertae sedis</taxon>
        <taxon>Mucoromycota</taxon>
        <taxon>Glomeromycotina</taxon>
        <taxon>Glomeromycetes</taxon>
        <taxon>Diversisporales</taxon>
        <taxon>Gigasporaceae</taxon>
        <taxon>Dentiscutata</taxon>
    </lineage>
</organism>
<feature type="transmembrane region" description="Helical" evidence="8">
    <location>
        <begin position="778"/>
        <end position="802"/>
    </location>
</feature>
<keyword evidence="4 8" id="KW-1133">Transmembrane helix</keyword>
<dbReference type="Proteomes" id="UP000789405">
    <property type="component" value="Unassembled WGS sequence"/>
</dbReference>
<dbReference type="GO" id="GO:0005254">
    <property type="term" value="F:chloride channel activity"/>
    <property type="evidence" value="ECO:0007669"/>
    <property type="project" value="TreeGrafter"/>
</dbReference>
<feature type="transmembrane region" description="Helical" evidence="8">
    <location>
        <begin position="466"/>
        <end position="491"/>
    </location>
</feature>
<keyword evidence="12" id="KW-1185">Reference proteome</keyword>
<comment type="subcellular location">
    <subcellularLocation>
        <location evidence="1">Cell membrane</location>
        <topology evidence="1">Multi-pass membrane protein</topology>
    </subcellularLocation>
</comment>
<dbReference type="InterPro" id="IPR049452">
    <property type="entry name" value="Anoctamin_TM"/>
</dbReference>
<evidence type="ECO:0000256" key="5">
    <source>
        <dbReference type="ARBA" id="ARBA00023136"/>
    </source>
</evidence>
<evidence type="ECO:0000259" key="10">
    <source>
        <dbReference type="Pfam" id="PF16178"/>
    </source>
</evidence>
<feature type="domain" description="Anoctamin transmembrane" evidence="9">
    <location>
        <begin position="589"/>
        <end position="816"/>
    </location>
</feature>
<evidence type="ECO:0000313" key="12">
    <source>
        <dbReference type="Proteomes" id="UP000789405"/>
    </source>
</evidence>
<protein>
    <submittedName>
        <fullName evidence="11">17268_t:CDS:1</fullName>
    </submittedName>
</protein>
<evidence type="ECO:0000256" key="6">
    <source>
        <dbReference type="ARBA" id="ARBA00023180"/>
    </source>
</evidence>
<dbReference type="InterPro" id="IPR007632">
    <property type="entry name" value="Anoctamin"/>
</dbReference>
<evidence type="ECO:0000259" key="9">
    <source>
        <dbReference type="Pfam" id="PF04547"/>
    </source>
</evidence>
<comment type="caution">
    <text evidence="11">The sequence shown here is derived from an EMBL/GenBank/DDBJ whole genome shotgun (WGS) entry which is preliminary data.</text>
</comment>
<dbReference type="OrthoDB" id="296386at2759"/>
<evidence type="ECO:0000313" key="11">
    <source>
        <dbReference type="EMBL" id="CAG8692067.1"/>
    </source>
</evidence>
<keyword evidence="2" id="KW-1003">Cell membrane</keyword>
<evidence type="ECO:0000256" key="2">
    <source>
        <dbReference type="ARBA" id="ARBA00022475"/>
    </source>
</evidence>
<dbReference type="GO" id="GO:0046983">
    <property type="term" value="F:protein dimerization activity"/>
    <property type="evidence" value="ECO:0007669"/>
    <property type="project" value="InterPro"/>
</dbReference>
<feature type="domain" description="Anoctamin dimerisation" evidence="10">
    <location>
        <begin position="129"/>
        <end position="334"/>
    </location>
</feature>
<evidence type="ECO:0000256" key="8">
    <source>
        <dbReference type="SAM" id="Phobius"/>
    </source>
</evidence>
<dbReference type="GO" id="GO:0032541">
    <property type="term" value="C:cortical endoplasmic reticulum"/>
    <property type="evidence" value="ECO:0007669"/>
    <property type="project" value="TreeGrafter"/>
</dbReference>
<accession>A0A9N9HMA1</accession>
<name>A0A9N9HMA1_9GLOM</name>